<reference evidence="5" key="1">
    <citation type="submission" date="2022-01" db="EMBL/GenBank/DDBJ databases">
        <title>Pseudomonas sp. nov. isolated from Antarctic regolith.</title>
        <authorList>
            <person name="Novakova D."/>
            <person name="Sedlar K."/>
        </authorList>
    </citation>
    <scope>NUCLEOTIDE SEQUENCE</scope>
    <source>
        <strain evidence="5">P2647</strain>
    </source>
</reference>
<feature type="domain" description="HipA-like C-terminal" evidence="4">
    <location>
        <begin position="162"/>
        <end position="371"/>
    </location>
</feature>
<keyword evidence="2" id="KW-0808">Transferase</keyword>
<dbReference type="PANTHER" id="PTHR37419:SF8">
    <property type="entry name" value="TOXIN YJJJ"/>
    <property type="match status" value="1"/>
</dbReference>
<evidence type="ECO:0000256" key="3">
    <source>
        <dbReference type="ARBA" id="ARBA00022777"/>
    </source>
</evidence>
<organism evidence="5 6">
    <name type="scientific">Pseudomonas petrae</name>
    <dbReference type="NCBI Taxonomy" id="2912190"/>
    <lineage>
        <taxon>Bacteria</taxon>
        <taxon>Pseudomonadati</taxon>
        <taxon>Pseudomonadota</taxon>
        <taxon>Gammaproteobacteria</taxon>
        <taxon>Pseudomonadales</taxon>
        <taxon>Pseudomonadaceae</taxon>
        <taxon>Pseudomonas</taxon>
    </lineage>
</organism>
<evidence type="ECO:0000256" key="2">
    <source>
        <dbReference type="ARBA" id="ARBA00022679"/>
    </source>
</evidence>
<proteinExistence type="inferred from homology"/>
<evidence type="ECO:0000313" key="6">
    <source>
        <dbReference type="Proteomes" id="UP001162905"/>
    </source>
</evidence>
<comment type="caution">
    <text evidence="5">The sequence shown here is derived from an EMBL/GenBank/DDBJ whole genome shotgun (WGS) entry which is preliminary data.</text>
</comment>
<dbReference type="InterPro" id="IPR052028">
    <property type="entry name" value="HipA_Ser/Thr_kinase"/>
</dbReference>
<gene>
    <name evidence="5" type="ORF">L4G47_01430</name>
</gene>
<evidence type="ECO:0000313" key="5">
    <source>
        <dbReference type="EMBL" id="MCF7540883.1"/>
    </source>
</evidence>
<keyword evidence="6" id="KW-1185">Reference proteome</keyword>
<keyword evidence="3" id="KW-0418">Kinase</keyword>
<dbReference type="EMBL" id="JAKJXH010000001">
    <property type="protein sequence ID" value="MCF7540883.1"/>
    <property type="molecule type" value="Genomic_DNA"/>
</dbReference>
<evidence type="ECO:0000256" key="1">
    <source>
        <dbReference type="ARBA" id="ARBA00010164"/>
    </source>
</evidence>
<dbReference type="Proteomes" id="UP001162905">
    <property type="component" value="Unassembled WGS sequence"/>
</dbReference>
<sequence>MSRAYIYMEDPKTKDVMTLGRLTLKGAVGEFLYAPDHVKRGGWVPDPINYPLRSEAYTGITKNRGVPGFINDAMPDGWGERLLHRAFGQTLAPIDYLLKSPNNDRIGNLMAGTTSAPPQGLGESPIPTLKGLAKFIEACEAVYDRQLDAESLVTLNIRQQRSSLGGARPKRTLQDKGMLILAKPRDRFDEYDFPSIEFACMTFAASKGMRVANTGLYAGHPSTLLVERFDRTPVADGARRIPMLSALTLLDSEWNEPHHRDWRYASVADEMRRRGVPDEDLQELFKRMCYNALAGNSDDHPRNHAIICLEGRWRLSPMYDVLPMLDEGPAKTLAMAVGRDGSAINRTNMLSHHAHFALSRSEAEQVLQEVASWEDELKAHYGKWLRGTDLHMACDAVSSTRMTQ</sequence>
<protein>
    <submittedName>
        <fullName evidence="5">Type II toxin-antitoxin system HipA family toxin</fullName>
    </submittedName>
</protein>
<dbReference type="RefSeq" id="WP_237250163.1">
    <property type="nucleotide sequence ID" value="NZ_JAKJXE010000006.1"/>
</dbReference>
<dbReference type="InterPro" id="IPR012893">
    <property type="entry name" value="HipA-like_C"/>
</dbReference>
<evidence type="ECO:0000259" key="4">
    <source>
        <dbReference type="Pfam" id="PF07804"/>
    </source>
</evidence>
<dbReference type="Pfam" id="PF07804">
    <property type="entry name" value="HipA_C"/>
    <property type="match status" value="1"/>
</dbReference>
<comment type="similarity">
    <text evidence="1">Belongs to the HipA Ser/Thr kinase family.</text>
</comment>
<accession>A0ABS9HZ97</accession>
<name>A0ABS9HZ97_9PSED</name>
<dbReference type="PANTHER" id="PTHR37419">
    <property type="entry name" value="SERINE/THREONINE-PROTEIN KINASE TOXIN HIPA"/>
    <property type="match status" value="1"/>
</dbReference>